<dbReference type="Pfam" id="PF00385">
    <property type="entry name" value="Chromo"/>
    <property type="match status" value="1"/>
</dbReference>
<dbReference type="Gene3D" id="2.40.50.40">
    <property type="match status" value="1"/>
</dbReference>
<accession>A0AA38FQZ0</accession>
<dbReference type="InterPro" id="IPR000953">
    <property type="entry name" value="Chromo/chromo_shadow_dom"/>
</dbReference>
<organism evidence="2 3">
    <name type="scientific">Taxus chinensis</name>
    <name type="common">Chinese yew</name>
    <name type="synonym">Taxus wallichiana var. chinensis</name>
    <dbReference type="NCBI Taxonomy" id="29808"/>
    <lineage>
        <taxon>Eukaryota</taxon>
        <taxon>Viridiplantae</taxon>
        <taxon>Streptophyta</taxon>
        <taxon>Embryophyta</taxon>
        <taxon>Tracheophyta</taxon>
        <taxon>Spermatophyta</taxon>
        <taxon>Pinopsida</taxon>
        <taxon>Pinidae</taxon>
        <taxon>Conifers II</taxon>
        <taxon>Cupressales</taxon>
        <taxon>Taxaceae</taxon>
        <taxon>Taxus</taxon>
    </lineage>
</organism>
<evidence type="ECO:0000313" key="3">
    <source>
        <dbReference type="Proteomes" id="UP000824469"/>
    </source>
</evidence>
<protein>
    <recommendedName>
        <fullName evidence="1">Chromo domain-containing protein</fullName>
    </recommendedName>
</protein>
<dbReference type="PROSITE" id="PS50013">
    <property type="entry name" value="CHROMO_2"/>
    <property type="match status" value="1"/>
</dbReference>
<feature type="non-terminal residue" evidence="2">
    <location>
        <position position="49"/>
    </location>
</feature>
<dbReference type="InterPro" id="IPR016197">
    <property type="entry name" value="Chromo-like_dom_sf"/>
</dbReference>
<dbReference type="SUPFAM" id="SSF54160">
    <property type="entry name" value="Chromo domain-like"/>
    <property type="match status" value="1"/>
</dbReference>
<gene>
    <name evidence="2" type="ORF">KI387_035379</name>
</gene>
<dbReference type="InterPro" id="IPR023780">
    <property type="entry name" value="Chromo_domain"/>
</dbReference>
<reference evidence="2 3" key="1">
    <citation type="journal article" date="2021" name="Nat. Plants">
        <title>The Taxus genome provides insights into paclitaxel biosynthesis.</title>
        <authorList>
            <person name="Xiong X."/>
            <person name="Gou J."/>
            <person name="Liao Q."/>
            <person name="Li Y."/>
            <person name="Zhou Q."/>
            <person name="Bi G."/>
            <person name="Li C."/>
            <person name="Du R."/>
            <person name="Wang X."/>
            <person name="Sun T."/>
            <person name="Guo L."/>
            <person name="Liang H."/>
            <person name="Lu P."/>
            <person name="Wu Y."/>
            <person name="Zhang Z."/>
            <person name="Ro D.K."/>
            <person name="Shang Y."/>
            <person name="Huang S."/>
            <person name="Yan J."/>
        </authorList>
    </citation>
    <scope>NUCLEOTIDE SEQUENCE [LARGE SCALE GENOMIC DNA]</scope>
    <source>
        <strain evidence="2">Ta-2019</strain>
    </source>
</reference>
<dbReference type="EMBL" id="JAHRHJ020000007">
    <property type="protein sequence ID" value="KAH9307468.1"/>
    <property type="molecule type" value="Genomic_DNA"/>
</dbReference>
<dbReference type="Proteomes" id="UP000824469">
    <property type="component" value="Unassembled WGS sequence"/>
</dbReference>
<dbReference type="AlphaFoldDB" id="A0AA38FQZ0"/>
<proteinExistence type="predicted"/>
<feature type="domain" description="Chromo" evidence="1">
    <location>
        <begin position="13"/>
        <end position="49"/>
    </location>
</feature>
<evidence type="ECO:0000259" key="1">
    <source>
        <dbReference type="PROSITE" id="PS50013"/>
    </source>
</evidence>
<name>A0AA38FQZ0_TAXCH</name>
<evidence type="ECO:0000313" key="2">
    <source>
        <dbReference type="EMBL" id="KAH9307468.1"/>
    </source>
</evidence>
<feature type="non-terminal residue" evidence="2">
    <location>
        <position position="1"/>
    </location>
</feature>
<keyword evidence="3" id="KW-1185">Reference proteome</keyword>
<comment type="caution">
    <text evidence="2">The sequence shown here is derived from an EMBL/GenBank/DDBJ whole genome shotgun (WGS) entry which is preliminary data.</text>
</comment>
<sequence length="49" mass="5987">ELPPLDDEGRLDLVPEGLLDWRERRLQNKVIREYLVRWKDLPLEDATWE</sequence>